<dbReference type="PANTHER" id="PTHR44858">
    <property type="entry name" value="TETRATRICOPEPTIDE REPEAT PROTEIN 6"/>
    <property type="match status" value="1"/>
</dbReference>
<dbReference type="OrthoDB" id="1658288at2759"/>
<dbReference type="InterPro" id="IPR019734">
    <property type="entry name" value="TPR_rpt"/>
</dbReference>
<feature type="repeat" description="TPR" evidence="3">
    <location>
        <begin position="982"/>
        <end position="1015"/>
    </location>
</feature>
<feature type="region of interest" description="Disordered" evidence="4">
    <location>
        <begin position="393"/>
        <end position="414"/>
    </location>
</feature>
<evidence type="ECO:0000313" key="6">
    <source>
        <dbReference type="RefSeq" id="XP_027275433.1"/>
    </source>
</evidence>
<dbReference type="GeneID" id="100755313"/>
<proteinExistence type="predicted"/>
<reference evidence="5" key="1">
    <citation type="journal article" date="2018" name="Biotechnol. Bioeng.">
        <title>A reference genome of the Chinese hamster based on a hybrid assembly strategy.</title>
        <authorList>
            <person name="Rupp O."/>
            <person name="MacDonald M.L."/>
            <person name="Li S."/>
            <person name="Dhiman H."/>
            <person name="Polson S."/>
            <person name="Griep S."/>
            <person name="Heffner K."/>
            <person name="Hernandez I."/>
            <person name="Brinkrolf K."/>
            <person name="Jadhav V."/>
            <person name="Samoudi M."/>
            <person name="Hao H."/>
            <person name="Kingham B."/>
            <person name="Goesmann A."/>
            <person name="Betenbaugh M.J."/>
            <person name="Lewis N.E."/>
            <person name="Borth N."/>
            <person name="Lee K.H."/>
        </authorList>
    </citation>
    <scope>NUCLEOTIDE SEQUENCE [LARGE SCALE GENOMIC DNA]</scope>
    <source>
        <strain evidence="5">17A/GY</strain>
    </source>
</reference>
<feature type="region of interest" description="Disordered" evidence="4">
    <location>
        <begin position="45"/>
        <end position="111"/>
    </location>
</feature>
<organism evidence="5 6">
    <name type="scientific">Cricetulus griseus</name>
    <name type="common">Chinese hamster</name>
    <name type="synonym">Cricetulus barabensis griseus</name>
    <dbReference type="NCBI Taxonomy" id="10029"/>
    <lineage>
        <taxon>Eukaryota</taxon>
        <taxon>Metazoa</taxon>
        <taxon>Chordata</taxon>
        <taxon>Craniata</taxon>
        <taxon>Vertebrata</taxon>
        <taxon>Euteleostomi</taxon>
        <taxon>Mammalia</taxon>
        <taxon>Eutheria</taxon>
        <taxon>Euarchontoglires</taxon>
        <taxon>Glires</taxon>
        <taxon>Rodentia</taxon>
        <taxon>Myomorpha</taxon>
        <taxon>Muroidea</taxon>
        <taxon>Cricetidae</taxon>
        <taxon>Cricetinae</taxon>
        <taxon>Cricetulus</taxon>
    </lineage>
</organism>
<evidence type="ECO:0000256" key="2">
    <source>
        <dbReference type="ARBA" id="ARBA00022803"/>
    </source>
</evidence>
<dbReference type="InterPro" id="IPR011990">
    <property type="entry name" value="TPR-like_helical_dom_sf"/>
</dbReference>
<dbReference type="CTD" id="319089"/>
<dbReference type="SMART" id="SM00028">
    <property type="entry name" value="TPR"/>
    <property type="match status" value="25"/>
</dbReference>
<feature type="repeat" description="TPR" evidence="3">
    <location>
        <begin position="1745"/>
        <end position="1778"/>
    </location>
</feature>
<dbReference type="PROSITE" id="PS50293">
    <property type="entry name" value="TPR_REGION"/>
    <property type="match status" value="1"/>
</dbReference>
<feature type="repeat" description="TPR" evidence="3">
    <location>
        <begin position="1813"/>
        <end position="1846"/>
    </location>
</feature>
<dbReference type="Pfam" id="PF13432">
    <property type="entry name" value="TPR_16"/>
    <property type="match status" value="1"/>
</dbReference>
<evidence type="ECO:0000256" key="1">
    <source>
        <dbReference type="ARBA" id="ARBA00022737"/>
    </source>
</evidence>
<dbReference type="SUPFAM" id="SSF48452">
    <property type="entry name" value="TPR-like"/>
    <property type="match status" value="3"/>
</dbReference>
<accession>A0A9J7JKD9</accession>
<dbReference type="InterPro" id="IPR050498">
    <property type="entry name" value="Ycf3"/>
</dbReference>
<keyword evidence="2 3" id="KW-0802">TPR repeat</keyword>
<feature type="repeat" description="TPR" evidence="3">
    <location>
        <begin position="1049"/>
        <end position="1082"/>
    </location>
</feature>
<sequence length="1883" mass="216487">MSTIPKHFGLTSRDESYMFKELEKIRQEYKKEYFEFKQLSARQALGASSEDDLEDEDEEARPLSAQAKGQVSWAVKLASSSRAQSPERPAAADLQGAPPSARRRPVKPQPFRPREFYLRSSAFLRHRPQKEAPAICPQVGTARPAILMRPRSRQRKLHVKPRREPVSRPKIVLSPEHEDPGLEVARPRYRLASSLSSLGSEVDDSGRLRRLRIHTHFMREGMGASRWLRPRSKSGREGGSTIQANWSMPVTRYIPTSIEEIIASLQSEAQLAADQTIKELIQSILGQNYDLTLEVGELDLVLLGVRALGYTNMGISLIEQRYLRSTQSHTFKAEEEKEIQIPVPTRPVTHSISEEPSEAVSSIFQIEQEDVFEWGTIGEENLRFKSQEMLETVPLEDSSEPLEGDVSTTAKEKSKQKSLKVKSTEFLQIRGTEAKRIQKSRPIVKPLKSRKFVRRYREDKKRMKKIPQGYPLPHLHHLCTRVPTLELPMNLRLASRVCHTSDRTGHKPMLGLLGSSFLSDCSIDEQRDRILNGVPVKSETQKYVSVPSPPPEEFPESMQTRQCQAHTPNLQLLGEEVPAYPGASKMFWNLTAPKFSIPESTMRETLYPQYESIQTSRILTEKLSESKESVIILNTYTRRSFQNFLIKKSASCGNIQEYPSAPHTWLKRSKSVVELRKEESPPFVLKDDIDTNLKQLRYQKKKELEHQLARQRATLEPTFKSSLETLKESDSLKYLSFSLVEASRKAGFSYIVYPRKKKGLWKKKGLKFQKLALVYEYLSRPPKKLERSASHGILPGQKKGLLKVPIFEQQIRCPSVPMVLNFDQFAKNKGGIPENTDPRKWVLEIFAKDKPQKTPAPVVQKVVQKEVREPVAELPKLELSDHPKCNLPPEVIQYYESEVEKLTQEIKNEKRIPVFAYCRRGAIYRKLGKLQSAMNDLQKAIHAEPLFLNAYWHRHFLYLFQDKTTDALDDLNFIHKYNKNNAEAYMSKAEIFREKNDLTLAILNYSQAIKCRPKDADLYFKRGEMYELTNKLLAIDDFSKCIYYDRTRTDALMKRGTYYFDNENWIGAIHDFTSLLKLVPQNCQARTSRGRAYFKKNLYRQAIQDLSVAIHLDPNNWLALYYRACLFRKCSPLRALQDYSVSVLINDGYDNLNCFLHRGILYTQLKLWMLAICDFETVISLERTATLAYINIGLIYLLHLDNYTEAFTRFSEAIRIDPLYIQSYICRAETYYKQHKFKRAVCELSRAIHLHPDEIQLYIMRGQYLLMMKCYDLAKLTIHQMAEMNKGLIELTPIQKALIYLFCENHDKAIQILEVVTASKPEISTFALLAKAQMKAKKIKEAVRTFKKTLEMLTSSRKGQDAINISSECLYNLGLCYMEEGSLLMAHDSFTKAVNANPDFAEAFYQRGLCKVKLNKDSSILDFNQAITLNPGHYQAYLSRVAYYGLKGRYSKAILNCNEAIRLYPESVRAYICRGVLKYYNRTYKLAITDLTTAVNMDKNSYIAFYNRALCYTKIKDLDMALRDYGIVLLLNAGERITLNTFINRGLIYTELKLYGFALEDFKQAALLSQTSVNLCQATAMCHHRIKEFEGAVDFFTRAVNINSCFLDAYIGRGNSYMEYEQDKALKLAQKDFLKALHIDPSSLKARISLGYNLQIQGKFQKAWNHFTIATEIYPKSCLAYEGRAVVCLQMSDYFAAMQDINTAIKIDTTAEFLTNRGVIHEFMGRKQNAMTDYDAAISLDPEYSLAYFNAGNIYFHHRQFSQANDYFSKALEFNSENEYALMNRAVTNIILKKYEEAEKDFSCAIEHCPHWATLYFNRASLYFCLKKYELAEKDLGVALSLNPSESALYNLRAQVRGKIGLIAEAMSDYNQALDLEECPSAM</sequence>
<feature type="repeat" description="TPR" evidence="3">
    <location>
        <begin position="1083"/>
        <end position="1116"/>
    </location>
</feature>
<feature type="repeat" description="TPR" evidence="3">
    <location>
        <begin position="1711"/>
        <end position="1744"/>
    </location>
</feature>
<dbReference type="Gene3D" id="1.25.40.10">
    <property type="entry name" value="Tetratricopeptide repeat domain"/>
    <property type="match status" value="9"/>
</dbReference>
<feature type="repeat" description="TPR" evidence="3">
    <location>
        <begin position="1367"/>
        <end position="1400"/>
    </location>
</feature>
<evidence type="ECO:0000256" key="3">
    <source>
        <dbReference type="PROSITE-ProRule" id="PRU00339"/>
    </source>
</evidence>
<reference evidence="5" key="2">
    <citation type="journal article" date="2020" name="Biotechnol. Bioeng.">
        <title>Chromosome-scale scaffolds for the Chinese hamster reference genome assembly to facilitate the study of the CHO epigenome.</title>
        <authorList>
            <person name="Hilliard W."/>
            <person name="MacDonald M."/>
            <person name="Lee K.H."/>
        </authorList>
    </citation>
    <scope>NUCLEOTIDE SEQUENCE [LARGE SCALE GENOMIC DNA]</scope>
    <source>
        <strain evidence="5">17A/GY</strain>
    </source>
</reference>
<keyword evidence="5" id="KW-1185">Reference proteome</keyword>
<dbReference type="SUPFAM" id="SSF81901">
    <property type="entry name" value="HCP-like"/>
    <property type="match status" value="1"/>
</dbReference>
<evidence type="ECO:0000313" key="5">
    <source>
        <dbReference type="Proteomes" id="UP001108280"/>
    </source>
</evidence>
<dbReference type="Proteomes" id="UP001108280">
    <property type="component" value="Chromosome 5"/>
</dbReference>
<dbReference type="Pfam" id="PF13414">
    <property type="entry name" value="TPR_11"/>
    <property type="match status" value="1"/>
</dbReference>
<protein>
    <submittedName>
        <fullName evidence="6">Tetratricopeptide repeat protein 6</fullName>
    </submittedName>
</protein>
<dbReference type="PANTHER" id="PTHR44858:SF1">
    <property type="entry name" value="UDP-N-ACETYLGLUCOSAMINE--PEPTIDE N-ACETYLGLUCOSAMINYLTRANSFERASE SPINDLY-RELATED"/>
    <property type="match status" value="1"/>
</dbReference>
<dbReference type="PROSITE" id="PS50005">
    <property type="entry name" value="TPR"/>
    <property type="match status" value="9"/>
</dbReference>
<keyword evidence="1" id="KW-0677">Repeat</keyword>
<reference evidence="6" key="3">
    <citation type="submission" date="2025-08" db="UniProtKB">
        <authorList>
            <consortium name="RefSeq"/>
        </authorList>
    </citation>
    <scope>IDENTIFICATION</scope>
    <source>
        <strain evidence="6">17A/GY</strain>
        <tissue evidence="6">Liver</tissue>
    </source>
</reference>
<evidence type="ECO:0000256" key="4">
    <source>
        <dbReference type="SAM" id="MobiDB-lite"/>
    </source>
</evidence>
<dbReference type="RefSeq" id="XP_027275433.1">
    <property type="nucleotide sequence ID" value="XM_027419632.2"/>
</dbReference>
<dbReference type="Pfam" id="PF13181">
    <property type="entry name" value="TPR_8"/>
    <property type="match status" value="4"/>
</dbReference>
<dbReference type="KEGG" id="cge:100755313"/>
<name>A0A9J7JKD9_CRIGR</name>
<feature type="compositionally biased region" description="Acidic residues" evidence="4">
    <location>
        <begin position="49"/>
        <end position="59"/>
    </location>
</feature>
<feature type="repeat" description="TPR" evidence="3">
    <location>
        <begin position="1221"/>
        <end position="1254"/>
    </location>
</feature>
<feature type="repeat" description="TPR" evidence="3">
    <location>
        <begin position="914"/>
        <end position="947"/>
    </location>
</feature>
<gene>
    <name evidence="6" type="primary">Ttc6</name>
</gene>